<proteinExistence type="predicted"/>
<dbReference type="AlphaFoldDB" id="A0A835VLX0"/>
<dbReference type="Pfam" id="PF00076">
    <property type="entry name" value="RRM_1"/>
    <property type="match status" value="1"/>
</dbReference>
<keyword evidence="3" id="KW-0472">Membrane</keyword>
<dbReference type="InterPro" id="IPR012677">
    <property type="entry name" value="Nucleotide-bd_a/b_plait_sf"/>
</dbReference>
<gene>
    <name evidence="5" type="ORF">HPP92_001518</name>
</gene>
<keyword evidence="3" id="KW-0812">Transmembrane</keyword>
<feature type="compositionally biased region" description="Basic residues" evidence="2">
    <location>
        <begin position="1"/>
        <end position="10"/>
    </location>
</feature>
<dbReference type="EMBL" id="JADCNM010000001">
    <property type="protein sequence ID" value="KAG0501446.1"/>
    <property type="molecule type" value="Genomic_DNA"/>
</dbReference>
<feature type="domain" description="RRM" evidence="4">
    <location>
        <begin position="46"/>
        <end position="122"/>
    </location>
</feature>
<evidence type="ECO:0000313" key="5">
    <source>
        <dbReference type="EMBL" id="KAG0501446.1"/>
    </source>
</evidence>
<evidence type="ECO:0000259" key="4">
    <source>
        <dbReference type="PROSITE" id="PS50102"/>
    </source>
</evidence>
<keyword evidence="3" id="KW-1133">Transmembrane helix</keyword>
<feature type="region of interest" description="Disordered" evidence="2">
    <location>
        <begin position="1"/>
        <end position="44"/>
    </location>
</feature>
<feature type="transmembrane region" description="Helical" evidence="3">
    <location>
        <begin position="212"/>
        <end position="232"/>
    </location>
</feature>
<dbReference type="Proteomes" id="UP000639772">
    <property type="component" value="Chromosome 1"/>
</dbReference>
<dbReference type="GO" id="GO:0003723">
    <property type="term" value="F:RNA binding"/>
    <property type="evidence" value="ECO:0007669"/>
    <property type="project" value="UniProtKB-UniRule"/>
</dbReference>
<evidence type="ECO:0000313" key="6">
    <source>
        <dbReference type="Proteomes" id="UP000639772"/>
    </source>
</evidence>
<dbReference type="SUPFAM" id="SSF54928">
    <property type="entry name" value="RNA-binding domain, RBD"/>
    <property type="match status" value="1"/>
</dbReference>
<dbReference type="PROSITE" id="PS50102">
    <property type="entry name" value="RRM"/>
    <property type="match status" value="1"/>
</dbReference>
<feature type="compositionally biased region" description="Polar residues" evidence="2">
    <location>
        <begin position="35"/>
        <end position="44"/>
    </location>
</feature>
<sequence length="236" mass="26219">MERRGTKRGKPVAPSSLVKRLRFPANEGSEDLPASGNQRSSAQQPHAVMVTGLPVDCTVLELKSRLEMYGSISRIRIDVNCVGYVTFRSDVAAQAAIAASLDPAFGIVIRSNKILVVQASDPLIHWRLGVGSFTSSRLVRAEKSLSKLGRTKKLIIPGGRHVVDWVVFLSKNREEPRGDVSYFTWMVSLYFVVVAYDVVSKLCRRSKLFSHCLLELIMGLVTLFVFVLSFLVDNFC</sequence>
<dbReference type="CDD" id="cd00590">
    <property type="entry name" value="RRM_SF"/>
    <property type="match status" value="1"/>
</dbReference>
<dbReference type="SMART" id="SM00360">
    <property type="entry name" value="RRM"/>
    <property type="match status" value="1"/>
</dbReference>
<feature type="transmembrane region" description="Helical" evidence="3">
    <location>
        <begin position="182"/>
        <end position="200"/>
    </location>
</feature>
<dbReference type="InterPro" id="IPR000504">
    <property type="entry name" value="RRM_dom"/>
</dbReference>
<evidence type="ECO:0000256" key="2">
    <source>
        <dbReference type="SAM" id="MobiDB-lite"/>
    </source>
</evidence>
<evidence type="ECO:0000256" key="3">
    <source>
        <dbReference type="SAM" id="Phobius"/>
    </source>
</evidence>
<organism evidence="5 6">
    <name type="scientific">Vanilla planifolia</name>
    <name type="common">Vanilla</name>
    <dbReference type="NCBI Taxonomy" id="51239"/>
    <lineage>
        <taxon>Eukaryota</taxon>
        <taxon>Viridiplantae</taxon>
        <taxon>Streptophyta</taxon>
        <taxon>Embryophyta</taxon>
        <taxon>Tracheophyta</taxon>
        <taxon>Spermatophyta</taxon>
        <taxon>Magnoliopsida</taxon>
        <taxon>Liliopsida</taxon>
        <taxon>Asparagales</taxon>
        <taxon>Orchidaceae</taxon>
        <taxon>Vanilloideae</taxon>
        <taxon>Vanilleae</taxon>
        <taxon>Vanilla</taxon>
    </lineage>
</organism>
<dbReference type="InterPro" id="IPR035979">
    <property type="entry name" value="RBD_domain_sf"/>
</dbReference>
<dbReference type="Gene3D" id="3.30.70.330">
    <property type="match status" value="1"/>
</dbReference>
<accession>A0A835VLX0</accession>
<name>A0A835VLX0_VANPL</name>
<evidence type="ECO:0000256" key="1">
    <source>
        <dbReference type="PROSITE-ProRule" id="PRU00176"/>
    </source>
</evidence>
<keyword evidence="1" id="KW-0694">RNA-binding</keyword>
<comment type="caution">
    <text evidence="5">The sequence shown here is derived from an EMBL/GenBank/DDBJ whole genome shotgun (WGS) entry which is preliminary data.</text>
</comment>
<reference evidence="5 6" key="1">
    <citation type="journal article" date="2020" name="Nat. Food">
        <title>A phased Vanilla planifolia genome enables genetic improvement of flavour and production.</title>
        <authorList>
            <person name="Hasing T."/>
            <person name="Tang H."/>
            <person name="Brym M."/>
            <person name="Khazi F."/>
            <person name="Huang T."/>
            <person name="Chambers A.H."/>
        </authorList>
    </citation>
    <scope>NUCLEOTIDE SEQUENCE [LARGE SCALE GENOMIC DNA]</scope>
    <source>
        <tissue evidence="5">Leaf</tissue>
    </source>
</reference>
<protein>
    <recommendedName>
        <fullName evidence="4">RRM domain-containing protein</fullName>
    </recommendedName>
</protein>
<dbReference type="OrthoDB" id="1908804at2759"/>